<accession>A0A7L5DRL8</accession>
<reference evidence="3 4" key="1">
    <citation type="submission" date="2020-04" db="EMBL/GenBank/DDBJ databases">
        <title>Genome sequencing of novel species.</title>
        <authorList>
            <person name="Heo J."/>
            <person name="Kim S.-J."/>
            <person name="Kim J.-S."/>
            <person name="Hong S.-B."/>
            <person name="Kwon S.-W."/>
        </authorList>
    </citation>
    <scope>NUCLEOTIDE SEQUENCE [LARGE SCALE GENOMIC DNA]</scope>
    <source>
        <strain evidence="3 4">CJU-R4</strain>
    </source>
</reference>
<gene>
    <name evidence="3" type="ORF">HH216_16765</name>
</gene>
<keyword evidence="3" id="KW-0808">Transferase</keyword>
<dbReference type="KEGG" id="srho:HH216_16765"/>
<dbReference type="CDD" id="cd00761">
    <property type="entry name" value="Glyco_tranf_GTA_type"/>
    <property type="match status" value="1"/>
</dbReference>
<evidence type="ECO:0000313" key="4">
    <source>
        <dbReference type="Proteomes" id="UP000501128"/>
    </source>
</evidence>
<dbReference type="Gene3D" id="3.90.550.10">
    <property type="entry name" value="Spore Coat Polysaccharide Biosynthesis Protein SpsA, Chain A"/>
    <property type="match status" value="1"/>
</dbReference>
<dbReference type="PANTHER" id="PTHR43685">
    <property type="entry name" value="GLYCOSYLTRANSFERASE"/>
    <property type="match status" value="1"/>
</dbReference>
<dbReference type="PANTHER" id="PTHR43685:SF3">
    <property type="entry name" value="SLR2126 PROTEIN"/>
    <property type="match status" value="1"/>
</dbReference>
<dbReference type="AlphaFoldDB" id="A0A7L5DRL8"/>
<protein>
    <submittedName>
        <fullName evidence="3">Glycosyltransferase</fullName>
    </submittedName>
</protein>
<dbReference type="GO" id="GO:0016740">
    <property type="term" value="F:transferase activity"/>
    <property type="evidence" value="ECO:0007669"/>
    <property type="project" value="UniProtKB-KW"/>
</dbReference>
<keyword evidence="1" id="KW-0472">Membrane</keyword>
<feature type="transmembrane region" description="Helical" evidence="1">
    <location>
        <begin position="237"/>
        <end position="259"/>
    </location>
</feature>
<sequence>MNNLLISVVIPTFQRPDLLQRCLTALGSQTLPTDQFEVVVVDDGNDADTAALVRNLARQGALQLSYLGQSQRRGPAAARNRGWRAARSPIIAFTDDDCIPQPDWLRAALKRFDAGASVVTGRVEMPLPNRPTAHDRTTALLETAEFVTANCFCRRTALEHVGGFDEAFDIAWREDSALQFAFLRAGIPIDACPKAVLVHPLRPARWYAPLRDERKNRYDALLYKRYPNLFRARIPHYPALVTAYYGVVASALMTLGGAVAGNKSVVRAGGVGWLLLTTGLLAYRQANQPIGELPKNGLVTIVSPFLSVYWRLYGAIKHRVWYL</sequence>
<evidence type="ECO:0000259" key="2">
    <source>
        <dbReference type="Pfam" id="PF00535"/>
    </source>
</evidence>
<keyword evidence="4" id="KW-1185">Reference proteome</keyword>
<proteinExistence type="predicted"/>
<dbReference type="Proteomes" id="UP000501128">
    <property type="component" value="Chromosome"/>
</dbReference>
<dbReference type="InterPro" id="IPR001173">
    <property type="entry name" value="Glyco_trans_2-like"/>
</dbReference>
<evidence type="ECO:0000256" key="1">
    <source>
        <dbReference type="SAM" id="Phobius"/>
    </source>
</evidence>
<keyword evidence="1" id="KW-1133">Transmembrane helix</keyword>
<dbReference type="EMBL" id="CP051677">
    <property type="protein sequence ID" value="QJD79883.1"/>
    <property type="molecule type" value="Genomic_DNA"/>
</dbReference>
<feature type="transmembrane region" description="Helical" evidence="1">
    <location>
        <begin position="295"/>
        <end position="313"/>
    </location>
</feature>
<dbReference type="InterPro" id="IPR029044">
    <property type="entry name" value="Nucleotide-diphossugar_trans"/>
</dbReference>
<dbReference type="Pfam" id="PF00535">
    <property type="entry name" value="Glycos_transf_2"/>
    <property type="match status" value="1"/>
</dbReference>
<name>A0A7L5DRL8_9BACT</name>
<feature type="domain" description="Glycosyltransferase 2-like" evidence="2">
    <location>
        <begin position="7"/>
        <end position="132"/>
    </location>
</feature>
<dbReference type="RefSeq" id="WP_169551844.1">
    <property type="nucleotide sequence ID" value="NZ_CP051677.1"/>
</dbReference>
<organism evidence="3 4">
    <name type="scientific">Spirosoma rhododendri</name>
    <dbReference type="NCBI Taxonomy" id="2728024"/>
    <lineage>
        <taxon>Bacteria</taxon>
        <taxon>Pseudomonadati</taxon>
        <taxon>Bacteroidota</taxon>
        <taxon>Cytophagia</taxon>
        <taxon>Cytophagales</taxon>
        <taxon>Cytophagaceae</taxon>
        <taxon>Spirosoma</taxon>
    </lineage>
</organism>
<dbReference type="InterPro" id="IPR050834">
    <property type="entry name" value="Glycosyltransf_2"/>
</dbReference>
<keyword evidence="1" id="KW-0812">Transmembrane</keyword>
<dbReference type="SUPFAM" id="SSF53448">
    <property type="entry name" value="Nucleotide-diphospho-sugar transferases"/>
    <property type="match status" value="1"/>
</dbReference>
<feature type="transmembrane region" description="Helical" evidence="1">
    <location>
        <begin position="265"/>
        <end position="283"/>
    </location>
</feature>
<evidence type="ECO:0000313" key="3">
    <source>
        <dbReference type="EMBL" id="QJD79883.1"/>
    </source>
</evidence>